<dbReference type="AlphaFoldDB" id="A8ZM61"/>
<accession>A8ZM61</accession>
<dbReference type="KEGG" id="amr:AM1_B0104"/>
<evidence type="ECO:0000313" key="2">
    <source>
        <dbReference type="Proteomes" id="UP000000268"/>
    </source>
</evidence>
<sequence>MNYKFLICLTISSVGFSFGEIANTLPIQGSILEAEAQILETPTSERGCENHSTTDGLKQNIINKRIYWIISGQSIGWTEYKKDGTYIEDNDDSGNYCVNQLLVTMEIDSEQEITAHLTFPKKYLETRDTINVRVEQYGETILKTKAIISKIENLVEEK</sequence>
<proteinExistence type="predicted"/>
<organism evidence="1 2">
    <name type="scientific">Acaryochloris marina (strain MBIC 11017)</name>
    <dbReference type="NCBI Taxonomy" id="329726"/>
    <lineage>
        <taxon>Bacteria</taxon>
        <taxon>Bacillati</taxon>
        <taxon>Cyanobacteriota</taxon>
        <taxon>Cyanophyceae</taxon>
        <taxon>Acaryochloridales</taxon>
        <taxon>Acaryochloridaceae</taxon>
        <taxon>Acaryochloris</taxon>
    </lineage>
</organism>
<dbReference type="EMBL" id="CP000839">
    <property type="protein sequence ID" value="ABW31830.1"/>
    <property type="molecule type" value="Genomic_DNA"/>
</dbReference>
<name>A8ZM61_ACAM1</name>
<geneLocation type="plasmid" evidence="1 2">
    <name>pREB2</name>
</geneLocation>
<keyword evidence="2" id="KW-1185">Reference proteome</keyword>
<evidence type="ECO:0000313" key="1">
    <source>
        <dbReference type="EMBL" id="ABW31830.1"/>
    </source>
</evidence>
<dbReference type="RefSeq" id="WP_012166982.1">
    <property type="nucleotide sequence ID" value="NC_009927.1"/>
</dbReference>
<gene>
    <name evidence="1" type="ordered locus">AM1_B0104</name>
</gene>
<dbReference type="HOGENOM" id="CLU_1665603_0_0_3"/>
<dbReference type="Proteomes" id="UP000000268">
    <property type="component" value="Plasmid pREB2"/>
</dbReference>
<protein>
    <submittedName>
        <fullName evidence="1">Uncharacterized protein</fullName>
    </submittedName>
</protein>
<reference evidence="1 2" key="1">
    <citation type="journal article" date="2008" name="Proc. Natl. Acad. Sci. U.S.A.">
        <title>Niche adaptation and genome expansion in the chlorophyll d-producing cyanobacterium Acaryochloris marina.</title>
        <authorList>
            <person name="Swingley W.D."/>
            <person name="Chen M."/>
            <person name="Cheung P.C."/>
            <person name="Conrad A.L."/>
            <person name="Dejesa L.C."/>
            <person name="Hao J."/>
            <person name="Honchak B.M."/>
            <person name="Karbach L.E."/>
            <person name="Kurdoglu A."/>
            <person name="Lahiri S."/>
            <person name="Mastrian S.D."/>
            <person name="Miyashita H."/>
            <person name="Page L."/>
            <person name="Ramakrishna P."/>
            <person name="Satoh S."/>
            <person name="Sattley W.M."/>
            <person name="Shimada Y."/>
            <person name="Taylor H.L."/>
            <person name="Tomo T."/>
            <person name="Tsuchiya T."/>
            <person name="Wang Z.T."/>
            <person name="Raymond J."/>
            <person name="Mimuro M."/>
            <person name="Blankenship R.E."/>
            <person name="Touchman J.W."/>
        </authorList>
    </citation>
    <scope>NUCLEOTIDE SEQUENCE [LARGE SCALE GENOMIC DNA]</scope>
    <source>
        <strain evidence="2">MBIC 11017</strain>
        <plasmid evidence="2">Plasmid pREB2</plasmid>
    </source>
</reference>
<keyword evidence="1" id="KW-0614">Plasmid</keyword>